<name>A0A7R8H6L9_LEPSM</name>
<sequence length="169" mass="19584">MIIPWCNSAGLRRRELLNSNMDLDVSSLEQPDIKVGSFVSLQCNVRDKEGYFNWRSCIWRRSRDNKSCKRLYGCAGQFCFVGFGEYKKLIGSVTRSCRTLRSRKIILMIKRAQFAELKSQKLDSKTVENGFAVFKNARILYALLDHTKQLKGVLISKWILNCFKPQDKC</sequence>
<accession>A0A7R8H6L9</accession>
<reference evidence="1" key="1">
    <citation type="submission" date="2021-02" db="EMBL/GenBank/DDBJ databases">
        <authorList>
            <person name="Bekaert M."/>
        </authorList>
    </citation>
    <scope>NUCLEOTIDE SEQUENCE</scope>
    <source>
        <strain evidence="1">IoA-00</strain>
    </source>
</reference>
<evidence type="ECO:0000313" key="1">
    <source>
        <dbReference type="EMBL" id="CAF2901873.1"/>
    </source>
</evidence>
<gene>
    <name evidence="1" type="ORF">LSAA_7362</name>
</gene>
<dbReference type="EMBL" id="HG994582">
    <property type="protein sequence ID" value="CAF2901873.1"/>
    <property type="molecule type" value="Genomic_DNA"/>
</dbReference>
<dbReference type="AlphaFoldDB" id="A0A7R8H6L9"/>
<evidence type="ECO:0000313" key="2">
    <source>
        <dbReference type="Proteomes" id="UP000675881"/>
    </source>
</evidence>
<proteinExistence type="predicted"/>
<dbReference type="Proteomes" id="UP000675881">
    <property type="component" value="Chromosome 3"/>
</dbReference>
<protein>
    <submittedName>
        <fullName evidence="1">(salmon louse) hypothetical protein</fullName>
    </submittedName>
</protein>
<keyword evidence="2" id="KW-1185">Reference proteome</keyword>
<organism evidence="1 2">
    <name type="scientific">Lepeophtheirus salmonis</name>
    <name type="common">Salmon louse</name>
    <name type="synonym">Caligus salmonis</name>
    <dbReference type="NCBI Taxonomy" id="72036"/>
    <lineage>
        <taxon>Eukaryota</taxon>
        <taxon>Metazoa</taxon>
        <taxon>Ecdysozoa</taxon>
        <taxon>Arthropoda</taxon>
        <taxon>Crustacea</taxon>
        <taxon>Multicrustacea</taxon>
        <taxon>Hexanauplia</taxon>
        <taxon>Copepoda</taxon>
        <taxon>Siphonostomatoida</taxon>
        <taxon>Caligidae</taxon>
        <taxon>Lepeophtheirus</taxon>
    </lineage>
</organism>